<evidence type="ECO:0000313" key="1">
    <source>
        <dbReference type="EMBL" id="CAI9162782.1"/>
    </source>
</evidence>
<protein>
    <submittedName>
        <fullName evidence="1">Uncharacterized protein</fullName>
    </submittedName>
</protein>
<keyword evidence="2" id="KW-1185">Reference proteome</keyword>
<accession>A0ABN8YMI4</accession>
<proteinExistence type="predicted"/>
<sequence length="139" mass="15620">MCWCHRVAVENTQWLVPCSGRRIGVTLPVGAVRGVGAVMGRGGDAGSSRYKRLVTRLKARLPLPTHNLSIHHTLKTVIFQSALYEQGQTERRFRKKSLRPWPASQVRPSGHLLRLDHVQTIKRAWEKAILGSEPFSHPA</sequence>
<reference evidence="1" key="1">
    <citation type="submission" date="2023-04" db="EMBL/GenBank/DDBJ databases">
        <authorList>
            <consortium name="ELIXIR-Norway"/>
        </authorList>
    </citation>
    <scope>NUCLEOTIDE SEQUENCE [LARGE SCALE GENOMIC DNA]</scope>
</reference>
<gene>
    <name evidence="1" type="ORF">MRATA1EN1_LOCUS11744</name>
</gene>
<organism evidence="1 2">
    <name type="scientific">Rangifer tarandus platyrhynchus</name>
    <name type="common">Svalbard reindeer</name>
    <dbReference type="NCBI Taxonomy" id="3082113"/>
    <lineage>
        <taxon>Eukaryota</taxon>
        <taxon>Metazoa</taxon>
        <taxon>Chordata</taxon>
        <taxon>Craniata</taxon>
        <taxon>Vertebrata</taxon>
        <taxon>Euteleostomi</taxon>
        <taxon>Mammalia</taxon>
        <taxon>Eutheria</taxon>
        <taxon>Laurasiatheria</taxon>
        <taxon>Artiodactyla</taxon>
        <taxon>Ruminantia</taxon>
        <taxon>Pecora</taxon>
        <taxon>Cervidae</taxon>
        <taxon>Odocoileinae</taxon>
        <taxon>Rangifer</taxon>
    </lineage>
</organism>
<dbReference type="Proteomes" id="UP001176941">
    <property type="component" value="Chromosome 21"/>
</dbReference>
<evidence type="ECO:0000313" key="2">
    <source>
        <dbReference type="Proteomes" id="UP001176941"/>
    </source>
</evidence>
<dbReference type="EMBL" id="OX459957">
    <property type="protein sequence ID" value="CAI9162782.1"/>
    <property type="molecule type" value="Genomic_DNA"/>
</dbReference>
<name>A0ABN8YMI4_RANTA</name>